<proteinExistence type="predicted"/>
<dbReference type="EMBL" id="BSXG01000185">
    <property type="protein sequence ID" value="GME52261.1"/>
    <property type="molecule type" value="Genomic_DNA"/>
</dbReference>
<keyword evidence="2" id="KW-1185">Reference proteome</keyword>
<gene>
    <name evidence="1" type="primary">g10583</name>
    <name evidence="1" type="ORF">NpPPO83_00010583</name>
</gene>
<sequence>MRNPFRSERLLFRAIKDTPEDGAFVHSVQADPEAYALSNVTLLRPETTRSSADWKSRLAEKCLLAVIICIAPPLSSPQETPVPIGIISLTSPQPGHEHHRNSNISIDIIAAHQRQGYGSEAITWVLNWGFQVAGLHRIGIECFSYNTSAARLYERLGFAPEGRKREAIWFDGAWHDNLSFSMLEGEWRDKERKAGRAV</sequence>
<evidence type="ECO:0000313" key="1">
    <source>
        <dbReference type="EMBL" id="GME52261.1"/>
    </source>
</evidence>
<dbReference type="Proteomes" id="UP001165186">
    <property type="component" value="Unassembled WGS sequence"/>
</dbReference>
<comment type="caution">
    <text evidence="1">The sequence shown here is derived from an EMBL/GenBank/DDBJ whole genome shotgun (WGS) entry which is preliminary data.</text>
</comment>
<name>A0ACB5SQ16_9PEZI</name>
<accession>A0ACB5SQ16</accession>
<protein>
    <submittedName>
        <fullName evidence="1">GNAT family protein</fullName>
    </submittedName>
</protein>
<organism evidence="1 2">
    <name type="scientific">Neofusicoccum parvum</name>
    <dbReference type="NCBI Taxonomy" id="310453"/>
    <lineage>
        <taxon>Eukaryota</taxon>
        <taxon>Fungi</taxon>
        <taxon>Dikarya</taxon>
        <taxon>Ascomycota</taxon>
        <taxon>Pezizomycotina</taxon>
        <taxon>Dothideomycetes</taxon>
        <taxon>Dothideomycetes incertae sedis</taxon>
        <taxon>Botryosphaeriales</taxon>
        <taxon>Botryosphaeriaceae</taxon>
        <taxon>Neofusicoccum</taxon>
    </lineage>
</organism>
<reference evidence="1" key="1">
    <citation type="submission" date="2024-09" db="EMBL/GenBank/DDBJ databases">
        <title>Draft Genome Sequences of Neofusicoccum parvum.</title>
        <authorList>
            <person name="Ashida A."/>
            <person name="Camagna M."/>
            <person name="Tanaka A."/>
            <person name="Takemoto D."/>
        </authorList>
    </citation>
    <scope>NUCLEOTIDE SEQUENCE</scope>
    <source>
        <strain evidence="1">PPO83</strain>
    </source>
</reference>
<evidence type="ECO:0000313" key="2">
    <source>
        <dbReference type="Proteomes" id="UP001165186"/>
    </source>
</evidence>